<feature type="transmembrane region" description="Helical" evidence="7">
    <location>
        <begin position="286"/>
        <end position="308"/>
    </location>
</feature>
<dbReference type="CDD" id="cd06261">
    <property type="entry name" value="TM_PBP2"/>
    <property type="match status" value="1"/>
</dbReference>
<keyword evidence="5 7" id="KW-1133">Transmembrane helix</keyword>
<dbReference type="GO" id="GO:0055085">
    <property type="term" value="P:transmembrane transport"/>
    <property type="evidence" value="ECO:0007669"/>
    <property type="project" value="InterPro"/>
</dbReference>
<evidence type="ECO:0000256" key="2">
    <source>
        <dbReference type="ARBA" id="ARBA00022448"/>
    </source>
</evidence>
<dbReference type="EMBL" id="PGFE01000001">
    <property type="protein sequence ID" value="PJJ77022.1"/>
    <property type="molecule type" value="Genomic_DNA"/>
</dbReference>
<keyword evidence="10" id="KW-1185">Reference proteome</keyword>
<evidence type="ECO:0000256" key="1">
    <source>
        <dbReference type="ARBA" id="ARBA00004651"/>
    </source>
</evidence>
<evidence type="ECO:0000256" key="7">
    <source>
        <dbReference type="RuleBase" id="RU363032"/>
    </source>
</evidence>
<feature type="transmembrane region" description="Helical" evidence="7">
    <location>
        <begin position="476"/>
        <end position="501"/>
    </location>
</feature>
<feature type="transmembrane region" description="Helical" evidence="7">
    <location>
        <begin position="203"/>
        <end position="220"/>
    </location>
</feature>
<evidence type="ECO:0000256" key="6">
    <source>
        <dbReference type="ARBA" id="ARBA00023136"/>
    </source>
</evidence>
<comment type="subcellular location">
    <subcellularLocation>
        <location evidence="1 7">Cell membrane</location>
        <topology evidence="1 7">Multi-pass membrane protein</topology>
    </subcellularLocation>
</comment>
<comment type="caution">
    <text evidence="9">The sequence shown here is derived from an EMBL/GenBank/DDBJ whole genome shotgun (WGS) entry which is preliminary data.</text>
</comment>
<dbReference type="GO" id="GO:0005886">
    <property type="term" value="C:plasma membrane"/>
    <property type="evidence" value="ECO:0007669"/>
    <property type="project" value="UniProtKB-SubCell"/>
</dbReference>
<proteinExistence type="inferred from homology"/>
<keyword evidence="2 7" id="KW-0813">Transport</keyword>
<evidence type="ECO:0000256" key="5">
    <source>
        <dbReference type="ARBA" id="ARBA00022989"/>
    </source>
</evidence>
<dbReference type="PANTHER" id="PTHR30465">
    <property type="entry name" value="INNER MEMBRANE ABC TRANSPORTER"/>
    <property type="match status" value="1"/>
</dbReference>
<feature type="transmembrane region" description="Helical" evidence="7">
    <location>
        <begin position="141"/>
        <end position="158"/>
    </location>
</feature>
<feature type="transmembrane region" description="Helical" evidence="7">
    <location>
        <begin position="429"/>
        <end position="450"/>
    </location>
</feature>
<evidence type="ECO:0000313" key="10">
    <source>
        <dbReference type="Proteomes" id="UP000231693"/>
    </source>
</evidence>
<gene>
    <name evidence="9" type="ORF">CLV28_0234</name>
</gene>
<feature type="transmembrane region" description="Helical" evidence="7">
    <location>
        <begin position="12"/>
        <end position="32"/>
    </location>
</feature>
<dbReference type="InterPro" id="IPR000515">
    <property type="entry name" value="MetI-like"/>
</dbReference>
<dbReference type="Pfam" id="PF00528">
    <property type="entry name" value="BPD_transp_1"/>
    <property type="match status" value="1"/>
</dbReference>
<keyword evidence="3" id="KW-1003">Cell membrane</keyword>
<accession>A0A2M9CYL1</accession>
<evidence type="ECO:0000313" key="9">
    <source>
        <dbReference type="EMBL" id="PJJ77022.1"/>
    </source>
</evidence>
<reference evidence="9 10" key="1">
    <citation type="submission" date="2017-11" db="EMBL/GenBank/DDBJ databases">
        <title>Genomic Encyclopedia of Archaeal and Bacterial Type Strains, Phase II (KMG-II): From Individual Species to Whole Genera.</title>
        <authorList>
            <person name="Goeker M."/>
        </authorList>
    </citation>
    <scope>NUCLEOTIDE SEQUENCE [LARGE SCALE GENOMIC DNA]</scope>
    <source>
        <strain evidence="9 10">DSM 25478</strain>
    </source>
</reference>
<dbReference type="SUPFAM" id="SSF161098">
    <property type="entry name" value="MetI-like"/>
    <property type="match status" value="1"/>
</dbReference>
<keyword evidence="6 7" id="KW-0472">Membrane</keyword>
<feature type="transmembrane region" description="Helical" evidence="7">
    <location>
        <begin position="259"/>
        <end position="280"/>
    </location>
</feature>
<name>A0A2M9CYL1_9CELL</name>
<evidence type="ECO:0000256" key="4">
    <source>
        <dbReference type="ARBA" id="ARBA00022692"/>
    </source>
</evidence>
<dbReference type="Gene3D" id="1.10.3720.10">
    <property type="entry name" value="MetI-like"/>
    <property type="match status" value="1"/>
</dbReference>
<dbReference type="Proteomes" id="UP000231693">
    <property type="component" value="Unassembled WGS sequence"/>
</dbReference>
<feature type="transmembrane region" description="Helical" evidence="7">
    <location>
        <begin position="315"/>
        <end position="332"/>
    </location>
</feature>
<sequence>MHVLRFISRRIGISFLVLLGASLLMYVLTINAGDPLADLRESNSENKQNLMDQRTEIMGLNDPWYVRYWNWLFGVSKCFALQCDFGTTRNGVSVNSLLPQAAASTMRLVVLATLIAIVVGVAIGILTAIRQYSGFDYVTTFLAFLFFSLPVFWAAVLLKEYGAIRFNDWIADPLLSPGAMILWGLGLGLILQAIVGGGRKRRLYTLGITWVFVTGALFYFEAVDWFRQPALGVGVVVIAAAGAAVLVTALVTGLDNRRVLYAALTTVVVGGVSYLALMPVLDEPNWWILFGLLVLAMALSNLVGWLWGGYDKRRAMFVSSITGFIMSLLVAGDQMLSHWASFLDLKPRPISTIGSETPNFPGGFWEDVLDKGTQLILPTILLALVSIAGHSRYTRSSMLEVMGQDYVRTARAKGLSERAVITKHAFRNALIPITTIVAFDFAALIGGAVITEQVFGWKGMGAMFKQGLQQVDPPPVMAFFLVTGVAAILMNLVADIAYAYLDPRIRR</sequence>
<comment type="similarity">
    <text evidence="7">Belongs to the binding-protein-dependent transport system permease family.</text>
</comment>
<feature type="domain" description="ABC transmembrane type-1" evidence="8">
    <location>
        <begin position="102"/>
        <end position="494"/>
    </location>
</feature>
<dbReference type="InterPro" id="IPR035906">
    <property type="entry name" value="MetI-like_sf"/>
</dbReference>
<dbReference type="PROSITE" id="PS50928">
    <property type="entry name" value="ABC_TM1"/>
    <property type="match status" value="1"/>
</dbReference>
<evidence type="ECO:0000256" key="3">
    <source>
        <dbReference type="ARBA" id="ARBA00022475"/>
    </source>
</evidence>
<protein>
    <submittedName>
        <fullName evidence="9">Peptide/nickel transport system permease protein</fullName>
    </submittedName>
</protein>
<feature type="transmembrane region" description="Helical" evidence="7">
    <location>
        <begin position="232"/>
        <end position="252"/>
    </location>
</feature>
<feature type="transmembrane region" description="Helical" evidence="7">
    <location>
        <begin position="375"/>
        <end position="393"/>
    </location>
</feature>
<evidence type="ECO:0000259" key="8">
    <source>
        <dbReference type="PROSITE" id="PS50928"/>
    </source>
</evidence>
<dbReference type="PANTHER" id="PTHR30465:SF0">
    <property type="entry name" value="OLIGOPEPTIDE TRANSPORT SYSTEM PERMEASE PROTEIN APPB"/>
    <property type="match status" value="1"/>
</dbReference>
<organism evidence="9 10">
    <name type="scientific">Sediminihabitans luteus</name>
    <dbReference type="NCBI Taxonomy" id="1138585"/>
    <lineage>
        <taxon>Bacteria</taxon>
        <taxon>Bacillati</taxon>
        <taxon>Actinomycetota</taxon>
        <taxon>Actinomycetes</taxon>
        <taxon>Micrococcales</taxon>
        <taxon>Cellulomonadaceae</taxon>
        <taxon>Sediminihabitans</taxon>
    </lineage>
</organism>
<feature type="transmembrane region" description="Helical" evidence="7">
    <location>
        <begin position="178"/>
        <end position="196"/>
    </location>
</feature>
<dbReference type="AlphaFoldDB" id="A0A2M9CYL1"/>
<keyword evidence="4 7" id="KW-0812">Transmembrane</keyword>
<feature type="transmembrane region" description="Helical" evidence="7">
    <location>
        <begin position="108"/>
        <end position="129"/>
    </location>
</feature>